<evidence type="ECO:0000256" key="2">
    <source>
        <dbReference type="ARBA" id="ARBA00022630"/>
    </source>
</evidence>
<reference evidence="7" key="2">
    <citation type="journal article" date="2022" name="Microb. Genom.">
        <title>A chromosome-scale genome assembly of the tomato pathogen Cladosporium fulvum reveals a compartmentalized genome architecture and the presence of a dispensable chromosome.</title>
        <authorList>
            <person name="Zaccaron A.Z."/>
            <person name="Chen L.H."/>
            <person name="Samaras A."/>
            <person name="Stergiopoulos I."/>
        </authorList>
    </citation>
    <scope>NUCLEOTIDE SEQUENCE</scope>
    <source>
        <strain evidence="7">Race5_Kim</strain>
    </source>
</reference>
<evidence type="ECO:0000256" key="1">
    <source>
        <dbReference type="ARBA" id="ARBA00005466"/>
    </source>
</evidence>
<feature type="domain" description="FAD-binding PCMH-type" evidence="6">
    <location>
        <begin position="69"/>
        <end position="241"/>
    </location>
</feature>
<feature type="chain" id="PRO_5040341294" evidence="5">
    <location>
        <begin position="18"/>
        <end position="643"/>
    </location>
</feature>
<dbReference type="OrthoDB" id="415825at2759"/>
<feature type="signal peptide" evidence="5">
    <location>
        <begin position="1"/>
        <end position="17"/>
    </location>
</feature>
<accession>A0A9Q8UQJ9</accession>
<dbReference type="PROSITE" id="PS51387">
    <property type="entry name" value="FAD_PCMH"/>
    <property type="match status" value="1"/>
</dbReference>
<dbReference type="Proteomes" id="UP000756132">
    <property type="component" value="Chromosome 6"/>
</dbReference>
<dbReference type="GeneID" id="71986580"/>
<dbReference type="Gene3D" id="3.30.465.10">
    <property type="match status" value="1"/>
</dbReference>
<organism evidence="7 8">
    <name type="scientific">Passalora fulva</name>
    <name type="common">Tomato leaf mold</name>
    <name type="synonym">Cladosporium fulvum</name>
    <dbReference type="NCBI Taxonomy" id="5499"/>
    <lineage>
        <taxon>Eukaryota</taxon>
        <taxon>Fungi</taxon>
        <taxon>Dikarya</taxon>
        <taxon>Ascomycota</taxon>
        <taxon>Pezizomycotina</taxon>
        <taxon>Dothideomycetes</taxon>
        <taxon>Dothideomycetidae</taxon>
        <taxon>Mycosphaerellales</taxon>
        <taxon>Mycosphaerellaceae</taxon>
        <taxon>Fulvia</taxon>
    </lineage>
</organism>
<dbReference type="PANTHER" id="PTHR42973">
    <property type="entry name" value="BINDING OXIDOREDUCTASE, PUTATIVE (AFU_ORTHOLOGUE AFUA_1G17690)-RELATED"/>
    <property type="match status" value="1"/>
</dbReference>
<dbReference type="EMBL" id="CP090168">
    <property type="protein sequence ID" value="UJO18775.1"/>
    <property type="molecule type" value="Genomic_DNA"/>
</dbReference>
<dbReference type="GO" id="GO:0016491">
    <property type="term" value="F:oxidoreductase activity"/>
    <property type="evidence" value="ECO:0007669"/>
    <property type="project" value="UniProtKB-KW"/>
</dbReference>
<reference evidence="7" key="1">
    <citation type="submission" date="2021-12" db="EMBL/GenBank/DDBJ databases">
        <authorList>
            <person name="Zaccaron A."/>
            <person name="Stergiopoulos I."/>
        </authorList>
    </citation>
    <scope>NUCLEOTIDE SEQUENCE</scope>
    <source>
        <strain evidence="7">Race5_Kim</strain>
    </source>
</reference>
<dbReference type="Pfam" id="PF01565">
    <property type="entry name" value="FAD_binding_4"/>
    <property type="match status" value="1"/>
</dbReference>
<dbReference type="InterPro" id="IPR016166">
    <property type="entry name" value="FAD-bd_PCMH"/>
</dbReference>
<dbReference type="RefSeq" id="XP_047763141.1">
    <property type="nucleotide sequence ID" value="XM_047905850.1"/>
</dbReference>
<evidence type="ECO:0000313" key="7">
    <source>
        <dbReference type="EMBL" id="UJO18775.1"/>
    </source>
</evidence>
<dbReference type="InterPro" id="IPR050416">
    <property type="entry name" value="FAD-linked_Oxidoreductase"/>
</dbReference>
<dbReference type="InterPro" id="IPR006093">
    <property type="entry name" value="Oxy_OxRdtase_FAD_BS"/>
</dbReference>
<keyword evidence="2" id="KW-0285">Flavoprotein</keyword>
<dbReference type="Pfam" id="PF08031">
    <property type="entry name" value="BBE"/>
    <property type="match status" value="1"/>
</dbReference>
<dbReference type="InterPro" id="IPR016169">
    <property type="entry name" value="FAD-bd_PCMH_sub2"/>
</dbReference>
<evidence type="ECO:0000313" key="8">
    <source>
        <dbReference type="Proteomes" id="UP000756132"/>
    </source>
</evidence>
<dbReference type="KEGG" id="ffu:CLAFUR5_06702"/>
<evidence type="ECO:0000256" key="5">
    <source>
        <dbReference type="SAM" id="SignalP"/>
    </source>
</evidence>
<gene>
    <name evidence="7" type="ORF">CLAFUR5_06702</name>
</gene>
<dbReference type="SUPFAM" id="SSF56176">
    <property type="entry name" value="FAD-binding/transporter-associated domain-like"/>
    <property type="match status" value="1"/>
</dbReference>
<keyword evidence="5" id="KW-0732">Signal</keyword>
<keyword evidence="3" id="KW-0274">FAD</keyword>
<keyword evidence="8" id="KW-1185">Reference proteome</keyword>
<dbReference type="InterPro" id="IPR006094">
    <property type="entry name" value="Oxid_FAD_bind_N"/>
</dbReference>
<name>A0A9Q8UQJ9_PASFU</name>
<dbReference type="OMA" id="PRCSYLN"/>
<dbReference type="GO" id="GO:0071949">
    <property type="term" value="F:FAD binding"/>
    <property type="evidence" value="ECO:0007669"/>
    <property type="project" value="InterPro"/>
</dbReference>
<dbReference type="InterPro" id="IPR012951">
    <property type="entry name" value="BBE"/>
</dbReference>
<keyword evidence="4" id="KW-0560">Oxidoreductase</keyword>
<comment type="similarity">
    <text evidence="1">Belongs to the oxygen-dependent FAD-linked oxidoreductase family.</text>
</comment>
<evidence type="ECO:0000259" key="6">
    <source>
        <dbReference type="PROSITE" id="PS51387"/>
    </source>
</evidence>
<dbReference type="Gene3D" id="3.40.462.20">
    <property type="match status" value="1"/>
</dbReference>
<protein>
    <submittedName>
        <fullName evidence="7">FAD-linked oxidoreductase sorD</fullName>
    </submittedName>
</protein>
<evidence type="ECO:0000256" key="4">
    <source>
        <dbReference type="ARBA" id="ARBA00023002"/>
    </source>
</evidence>
<dbReference type="AlphaFoldDB" id="A0A9Q8UQJ9"/>
<sequence>MLPLVAGLLTALPFSLAQGPQYPPSPPDPATIAQYATCIANAVSGNSSQYVVPTSPNYVSELDIYNLDNVVAPSAIAFPTTAEEVAALVKCARDAKIAVQPLSGGHGFDNFGLGGINGSLSINLQNLNSITYNDADQTLCFGTGNLLGALTEQLTAVGRTAVYSFIPSIGTGGHFTVGGLGPLSRTYGLAADQIIEAQVVLADGSIVTASDDENQDLFFAIKGAAWSFGIVTRFTIKTRDPVQPVPYSYIVPGNFSTSAGVVAGWQGLISQKNLSRSLSSTIYIYEGFSLVTGSFYGSPEDLMKVETESEVQFAAAGVAGPTGDALDTADLLAVLDKLNLTAAFGLVNNLSGTGLLGFLPALSADILQPLIGSLAQVAPAIESGDTAAVLQDVQQLKDTSLASVLEAFQGDTAVLQSVFTNLRYSGLLDIITNTTDLHILGELLPNLNLTSILELVSDVQQSPLLSALPPGTKLSGVFSTLFASHTPAHFYSKSLKFTENTLMTEDAIDQVFNYLDTAESNSPLWFVVFDLAGGAINDVAQDATAYWHRDALYWMQSYIVDLTQIVTPTSRLFLNGLNEAAKNATPGVDDSAYPGYVDKSLHDAQTAYWGDNVERLQKIKAELDPDNVFRNPQSIQVDAEDSG</sequence>
<dbReference type="Gene3D" id="6.10.140.1160">
    <property type="match status" value="1"/>
</dbReference>
<evidence type="ECO:0000256" key="3">
    <source>
        <dbReference type="ARBA" id="ARBA00022827"/>
    </source>
</evidence>
<dbReference type="InterPro" id="IPR036318">
    <property type="entry name" value="FAD-bd_PCMH-like_sf"/>
</dbReference>
<proteinExistence type="inferred from homology"/>
<dbReference type="PROSITE" id="PS00862">
    <property type="entry name" value="OX2_COVAL_FAD"/>
    <property type="match status" value="1"/>
</dbReference>
<dbReference type="PANTHER" id="PTHR42973:SF17">
    <property type="entry name" value="OXIDASE, PUTATIVE (AFU_ORTHOLOGUE AFUA_6G14340)-RELATED"/>
    <property type="match status" value="1"/>
</dbReference>